<dbReference type="GO" id="GO:0003677">
    <property type="term" value="F:DNA binding"/>
    <property type="evidence" value="ECO:0007669"/>
    <property type="project" value="UniProtKB-KW"/>
</dbReference>
<dbReference type="Proteomes" id="UP000321606">
    <property type="component" value="Chromosome"/>
</dbReference>
<evidence type="ECO:0000256" key="2">
    <source>
        <dbReference type="ARBA" id="ARBA00023125"/>
    </source>
</evidence>
<dbReference type="AlphaFoldDB" id="A0A510J9M8"/>
<gene>
    <name evidence="5" type="ORF">JCM16774_0961</name>
</gene>
<keyword evidence="3" id="KW-0804">Transcription</keyword>
<dbReference type="SUPFAM" id="SSF46785">
    <property type="entry name" value="Winged helix' DNA-binding domain"/>
    <property type="match status" value="1"/>
</dbReference>
<dbReference type="STRING" id="714315.GCA_000516535_00952"/>
<dbReference type="RefSeq" id="WP_051411744.1">
    <property type="nucleotide sequence ID" value="NZ_AP019822.1"/>
</dbReference>
<dbReference type="GO" id="GO:0003700">
    <property type="term" value="F:DNA-binding transcription factor activity"/>
    <property type="evidence" value="ECO:0007669"/>
    <property type="project" value="InterPro"/>
</dbReference>
<dbReference type="PROSITE" id="PS50995">
    <property type="entry name" value="HTH_MARR_2"/>
    <property type="match status" value="1"/>
</dbReference>
<dbReference type="KEGG" id="lgo:JCM16774_0961"/>
<evidence type="ECO:0000256" key="3">
    <source>
        <dbReference type="ARBA" id="ARBA00023163"/>
    </source>
</evidence>
<name>A0A510J9M8_9FUSO</name>
<protein>
    <submittedName>
        <fullName evidence="5">Transcriptional regulator, MarR family</fullName>
    </submittedName>
</protein>
<dbReference type="OrthoDB" id="9803739at2"/>
<dbReference type="PRINTS" id="PR00598">
    <property type="entry name" value="HTHMARR"/>
</dbReference>
<dbReference type="PANTHER" id="PTHR42756">
    <property type="entry name" value="TRANSCRIPTIONAL REGULATOR, MARR"/>
    <property type="match status" value="1"/>
</dbReference>
<reference evidence="5 6" key="1">
    <citation type="submission" date="2019-07" db="EMBL/GenBank/DDBJ databases">
        <title>Complete Genome Sequence of Leptotrichia goodfellowii Strain JCM 16774.</title>
        <authorList>
            <person name="Watanabe S."/>
            <person name="Cui L."/>
        </authorList>
    </citation>
    <scope>NUCLEOTIDE SEQUENCE [LARGE SCALE GENOMIC DNA]</scope>
    <source>
        <strain evidence="5 6">JCM16774</strain>
    </source>
</reference>
<feature type="domain" description="HTH marR-type" evidence="4">
    <location>
        <begin position="5"/>
        <end position="137"/>
    </location>
</feature>
<dbReference type="PANTHER" id="PTHR42756:SF1">
    <property type="entry name" value="TRANSCRIPTIONAL REPRESSOR OF EMRAB OPERON"/>
    <property type="match status" value="1"/>
</dbReference>
<proteinExistence type="predicted"/>
<keyword evidence="2" id="KW-0238">DNA-binding</keyword>
<dbReference type="Pfam" id="PF01047">
    <property type="entry name" value="MarR"/>
    <property type="match status" value="1"/>
</dbReference>
<dbReference type="InterPro" id="IPR036390">
    <property type="entry name" value="WH_DNA-bd_sf"/>
</dbReference>
<sequence>MCSIKDSVSFKLKLFHKKITELSKEGLQNLGLTYGNYLAMCYIYENPGITQVKLSEISYKDKNVVGRNIDKLEEKKYVKRESDKTDRRVYALYLTEKGREIVENNRNIILKEEEKILNKISEKEKKKFLEILDKLVNQKEKLNGKYC</sequence>
<dbReference type="InterPro" id="IPR036388">
    <property type="entry name" value="WH-like_DNA-bd_sf"/>
</dbReference>
<organism evidence="5 6">
    <name type="scientific">Pseudoleptotrichia goodfellowii</name>
    <dbReference type="NCBI Taxonomy" id="157692"/>
    <lineage>
        <taxon>Bacteria</taxon>
        <taxon>Fusobacteriati</taxon>
        <taxon>Fusobacteriota</taxon>
        <taxon>Fusobacteriia</taxon>
        <taxon>Fusobacteriales</taxon>
        <taxon>Leptotrichiaceae</taxon>
        <taxon>Pseudoleptotrichia</taxon>
    </lineage>
</organism>
<dbReference type="InterPro" id="IPR000835">
    <property type="entry name" value="HTH_MarR-typ"/>
</dbReference>
<dbReference type="SMART" id="SM00347">
    <property type="entry name" value="HTH_MARR"/>
    <property type="match status" value="1"/>
</dbReference>
<accession>A0A510J9M8</accession>
<evidence type="ECO:0000259" key="4">
    <source>
        <dbReference type="PROSITE" id="PS50995"/>
    </source>
</evidence>
<evidence type="ECO:0000313" key="6">
    <source>
        <dbReference type="Proteomes" id="UP000321606"/>
    </source>
</evidence>
<dbReference type="Gene3D" id="1.10.10.10">
    <property type="entry name" value="Winged helix-like DNA-binding domain superfamily/Winged helix DNA-binding domain"/>
    <property type="match status" value="1"/>
</dbReference>
<evidence type="ECO:0000313" key="5">
    <source>
        <dbReference type="EMBL" id="BBM36029.1"/>
    </source>
</evidence>
<dbReference type="EMBL" id="AP019822">
    <property type="protein sequence ID" value="BBM36029.1"/>
    <property type="molecule type" value="Genomic_DNA"/>
</dbReference>
<evidence type="ECO:0000256" key="1">
    <source>
        <dbReference type="ARBA" id="ARBA00023015"/>
    </source>
</evidence>
<keyword evidence="1" id="KW-0805">Transcription regulation</keyword>